<proteinExistence type="predicted"/>
<organism evidence="2">
    <name type="scientific">uncultured Sulfurovum sp</name>
    <dbReference type="NCBI Taxonomy" id="269237"/>
    <lineage>
        <taxon>Bacteria</taxon>
        <taxon>Pseudomonadati</taxon>
        <taxon>Campylobacterota</taxon>
        <taxon>Epsilonproteobacteria</taxon>
        <taxon>Campylobacterales</taxon>
        <taxon>Sulfurovaceae</taxon>
        <taxon>Sulfurovum</taxon>
        <taxon>environmental samples</taxon>
    </lineage>
</organism>
<dbReference type="PANTHER" id="PTHR42852">
    <property type="entry name" value="THIOL:DISULFIDE INTERCHANGE PROTEIN DSBE"/>
    <property type="match status" value="1"/>
</dbReference>
<name>A0A6S6TZB2_9BACT</name>
<dbReference type="PROSITE" id="PS51352">
    <property type="entry name" value="THIOREDOXIN_2"/>
    <property type="match status" value="1"/>
</dbReference>
<reference evidence="2" key="1">
    <citation type="submission" date="2020-01" db="EMBL/GenBank/DDBJ databases">
        <authorList>
            <person name="Meier V. D."/>
            <person name="Meier V D."/>
        </authorList>
    </citation>
    <scope>NUCLEOTIDE SEQUENCE</scope>
    <source>
        <strain evidence="2">HLG_WM_MAG_05</strain>
    </source>
</reference>
<dbReference type="CDD" id="cd02966">
    <property type="entry name" value="TlpA_like_family"/>
    <property type="match status" value="1"/>
</dbReference>
<gene>
    <name evidence="2" type="ORF">HELGO_WM5547</name>
</gene>
<sequence>MKNKFYLILVTLIFLLSACEEDKNPPKVDLSQNTSTDIQTKTLVKPKPQNEKPAIVYNYKFENLQKQISLLEIRNDIYNFKNIQQPIVIVNVMSTWCPPCRGQIPHLSKLQQKFKENLFVMATLVHDDISSKKLNKFIIAQKMLFYIAVNQNENLKFLNMLTPKLGLNKDFPMPLSIVFVKGKYFTHYEGMIPEEMIESDIKQLLQKIKK</sequence>
<dbReference type="GO" id="GO:0016209">
    <property type="term" value="F:antioxidant activity"/>
    <property type="evidence" value="ECO:0007669"/>
    <property type="project" value="InterPro"/>
</dbReference>
<dbReference type="InterPro" id="IPR000866">
    <property type="entry name" value="AhpC/TSA"/>
</dbReference>
<dbReference type="Gene3D" id="3.40.30.10">
    <property type="entry name" value="Glutaredoxin"/>
    <property type="match status" value="1"/>
</dbReference>
<keyword evidence="2" id="KW-0449">Lipoprotein</keyword>
<dbReference type="InterPro" id="IPR036249">
    <property type="entry name" value="Thioredoxin-like_sf"/>
</dbReference>
<dbReference type="PROSITE" id="PS51257">
    <property type="entry name" value="PROKAR_LIPOPROTEIN"/>
    <property type="match status" value="1"/>
</dbReference>
<dbReference type="GO" id="GO:0016491">
    <property type="term" value="F:oxidoreductase activity"/>
    <property type="evidence" value="ECO:0007669"/>
    <property type="project" value="InterPro"/>
</dbReference>
<evidence type="ECO:0000259" key="1">
    <source>
        <dbReference type="PROSITE" id="PS51352"/>
    </source>
</evidence>
<accession>A0A6S6TZB2</accession>
<dbReference type="SUPFAM" id="SSF52833">
    <property type="entry name" value="Thioredoxin-like"/>
    <property type="match status" value="1"/>
</dbReference>
<dbReference type="Pfam" id="PF00578">
    <property type="entry name" value="AhpC-TSA"/>
    <property type="match status" value="1"/>
</dbReference>
<dbReference type="InterPro" id="IPR013766">
    <property type="entry name" value="Thioredoxin_domain"/>
</dbReference>
<evidence type="ECO:0000313" key="2">
    <source>
        <dbReference type="EMBL" id="CAA6821773.1"/>
    </source>
</evidence>
<feature type="domain" description="Thioredoxin" evidence="1">
    <location>
        <begin position="41"/>
        <end position="206"/>
    </location>
</feature>
<protein>
    <submittedName>
        <fullName evidence="2">Lipoprotein thiredoxin</fullName>
    </submittedName>
</protein>
<dbReference type="EMBL" id="CACVAU010000063">
    <property type="protein sequence ID" value="CAA6821773.1"/>
    <property type="molecule type" value="Genomic_DNA"/>
</dbReference>
<dbReference type="PANTHER" id="PTHR42852:SF17">
    <property type="entry name" value="THIOREDOXIN-LIKE PROTEIN HI_1115"/>
    <property type="match status" value="1"/>
</dbReference>
<dbReference type="InterPro" id="IPR050553">
    <property type="entry name" value="Thioredoxin_ResA/DsbE_sf"/>
</dbReference>
<dbReference type="AlphaFoldDB" id="A0A6S6TZB2"/>